<sequence>MSKTRPAQIIELRIERLTARKNHKAVKPIDKKLQAKICRQLKYEMKMERRAS</sequence>
<reference evidence="1 2" key="1">
    <citation type="journal article" date="2014" name="Genome Announc.">
        <title>Genome Sequence of Afipia felis Strain 76713, Isolated in Hospital Water Using an Amoeba Co-Culture Procedure.</title>
        <authorList>
            <person name="Benamar S."/>
            <person name="La Scola B."/>
            <person name="Croce O."/>
        </authorList>
    </citation>
    <scope>NUCLEOTIDE SEQUENCE [LARGE SCALE GENOMIC DNA]</scope>
    <source>
        <strain evidence="1 2">76713</strain>
    </source>
</reference>
<dbReference type="STRING" id="1035.BN961_02168"/>
<evidence type="ECO:0000313" key="2">
    <source>
        <dbReference type="Proteomes" id="UP000035762"/>
    </source>
</evidence>
<evidence type="ECO:0000313" key="1">
    <source>
        <dbReference type="EMBL" id="CEG08750.1"/>
    </source>
</evidence>
<name>A0A090MMX9_AFIFE</name>
<dbReference type="RefSeq" id="WP_156186855.1">
    <property type="nucleotide sequence ID" value="NZ_CCAZ020000001.1"/>
</dbReference>
<protein>
    <submittedName>
        <fullName evidence="1">Uncharacterized protein</fullName>
    </submittedName>
</protein>
<dbReference type="AlphaFoldDB" id="A0A090MMX9"/>
<dbReference type="EMBL" id="CCAZ020000001">
    <property type="protein sequence ID" value="CEG08750.1"/>
    <property type="molecule type" value="Genomic_DNA"/>
</dbReference>
<gene>
    <name evidence="1" type="ORF">BN961_02168</name>
</gene>
<dbReference type="Proteomes" id="UP000035762">
    <property type="component" value="Unassembled WGS sequence"/>
</dbReference>
<organism evidence="1 2">
    <name type="scientific">Afipia felis</name>
    <name type="common">Cat scratch disease bacillus</name>
    <dbReference type="NCBI Taxonomy" id="1035"/>
    <lineage>
        <taxon>Bacteria</taxon>
        <taxon>Pseudomonadati</taxon>
        <taxon>Pseudomonadota</taxon>
        <taxon>Alphaproteobacteria</taxon>
        <taxon>Hyphomicrobiales</taxon>
        <taxon>Nitrobacteraceae</taxon>
        <taxon>Afipia</taxon>
    </lineage>
</organism>
<keyword evidence="2" id="KW-1185">Reference proteome</keyword>
<proteinExistence type="predicted"/>
<comment type="caution">
    <text evidence="1">The sequence shown here is derived from an EMBL/GenBank/DDBJ whole genome shotgun (WGS) entry which is preliminary data.</text>
</comment>
<accession>A0A090MMX9</accession>